<evidence type="ECO:0000313" key="1">
    <source>
        <dbReference type="EMBL" id="KAI8439724.1"/>
    </source>
</evidence>
<proteinExistence type="predicted"/>
<accession>A0ACC0KTN9</accession>
<reference evidence="1 2" key="1">
    <citation type="journal article" date="2022" name="Genome Biol. Evol.">
        <title>The Spruce Budworm Genome: Reconstructing the Evolutionary History of Antifreeze Proteins.</title>
        <authorList>
            <person name="Beliveau C."/>
            <person name="Gagne P."/>
            <person name="Picq S."/>
            <person name="Vernygora O."/>
            <person name="Keeling C.I."/>
            <person name="Pinkney K."/>
            <person name="Doucet D."/>
            <person name="Wen F."/>
            <person name="Johnston J.S."/>
            <person name="Maaroufi H."/>
            <person name="Boyle B."/>
            <person name="Laroche J."/>
            <person name="Dewar K."/>
            <person name="Juretic N."/>
            <person name="Blackburn G."/>
            <person name="Nisole A."/>
            <person name="Brunet B."/>
            <person name="Brandao M."/>
            <person name="Lumley L."/>
            <person name="Duan J."/>
            <person name="Quan G."/>
            <person name="Lucarotti C.J."/>
            <person name="Roe A.D."/>
            <person name="Sperling F.A.H."/>
            <person name="Levesque R.C."/>
            <person name="Cusson M."/>
        </authorList>
    </citation>
    <scope>NUCLEOTIDE SEQUENCE [LARGE SCALE GENOMIC DNA]</scope>
    <source>
        <strain evidence="1">Glfc:IPQL:Cfum</strain>
    </source>
</reference>
<keyword evidence="2" id="KW-1185">Reference proteome</keyword>
<name>A0ACC0KTN9_CHOFU</name>
<dbReference type="Proteomes" id="UP001064048">
    <property type="component" value="Chromosome 23"/>
</dbReference>
<sequence>MSVAVVRPEAGAWLHALPSPQLGTLLDNDSLRIAVALSLTIAKQQKQNRIKTDRCRDRHKRIVASSVFTSCDMHSVFKIV</sequence>
<organism evidence="1 2">
    <name type="scientific">Choristoneura fumiferana</name>
    <name type="common">Spruce budworm moth</name>
    <name type="synonym">Archips fumiferana</name>
    <dbReference type="NCBI Taxonomy" id="7141"/>
    <lineage>
        <taxon>Eukaryota</taxon>
        <taxon>Metazoa</taxon>
        <taxon>Ecdysozoa</taxon>
        <taxon>Arthropoda</taxon>
        <taxon>Hexapoda</taxon>
        <taxon>Insecta</taxon>
        <taxon>Pterygota</taxon>
        <taxon>Neoptera</taxon>
        <taxon>Endopterygota</taxon>
        <taxon>Lepidoptera</taxon>
        <taxon>Glossata</taxon>
        <taxon>Ditrysia</taxon>
        <taxon>Tortricoidea</taxon>
        <taxon>Tortricidae</taxon>
        <taxon>Tortricinae</taxon>
        <taxon>Choristoneura</taxon>
    </lineage>
</organism>
<dbReference type="EMBL" id="CM046123">
    <property type="protein sequence ID" value="KAI8439724.1"/>
    <property type="molecule type" value="Genomic_DNA"/>
</dbReference>
<gene>
    <name evidence="1" type="ORF">MSG28_013418</name>
</gene>
<comment type="caution">
    <text evidence="1">The sequence shown here is derived from an EMBL/GenBank/DDBJ whole genome shotgun (WGS) entry which is preliminary data.</text>
</comment>
<protein>
    <submittedName>
        <fullName evidence="1">Uncharacterized protein</fullName>
    </submittedName>
</protein>
<evidence type="ECO:0000313" key="2">
    <source>
        <dbReference type="Proteomes" id="UP001064048"/>
    </source>
</evidence>